<reference evidence="2" key="1">
    <citation type="journal article" date="2011" name="Proc. Natl. Acad. Sci. U.S.A.">
        <title>Obligate biotrophy features unraveled by the genomic analysis of rust fungi.</title>
        <authorList>
            <person name="Duplessis S."/>
            <person name="Cuomo C.A."/>
            <person name="Lin Y.-C."/>
            <person name="Aerts A."/>
            <person name="Tisserant E."/>
            <person name="Veneault-Fourrey C."/>
            <person name="Joly D.L."/>
            <person name="Hacquard S."/>
            <person name="Amselem J."/>
            <person name="Cantarel B.L."/>
            <person name="Chiu R."/>
            <person name="Coutinho P.M."/>
            <person name="Feau N."/>
            <person name="Field M."/>
            <person name="Frey P."/>
            <person name="Gelhaye E."/>
            <person name="Goldberg J."/>
            <person name="Grabherr M.G."/>
            <person name="Kodira C.D."/>
            <person name="Kohler A."/>
            <person name="Kuees U."/>
            <person name="Lindquist E.A."/>
            <person name="Lucas S.M."/>
            <person name="Mago R."/>
            <person name="Mauceli E."/>
            <person name="Morin E."/>
            <person name="Murat C."/>
            <person name="Pangilinan J.L."/>
            <person name="Park R."/>
            <person name="Pearson M."/>
            <person name="Quesneville H."/>
            <person name="Rouhier N."/>
            <person name="Sakthikumar S."/>
            <person name="Salamov A.A."/>
            <person name="Schmutz J."/>
            <person name="Selles B."/>
            <person name="Shapiro H."/>
            <person name="Tanguay P."/>
            <person name="Tuskan G.A."/>
            <person name="Henrissat B."/>
            <person name="Van de Peer Y."/>
            <person name="Rouze P."/>
            <person name="Ellis J.G."/>
            <person name="Dodds P.N."/>
            <person name="Schein J.E."/>
            <person name="Zhong S."/>
            <person name="Hamelin R.C."/>
            <person name="Grigoriev I.V."/>
            <person name="Szabo L.J."/>
            <person name="Martin F."/>
        </authorList>
    </citation>
    <scope>NUCLEOTIDE SEQUENCE [LARGE SCALE GENOMIC DNA]</scope>
    <source>
        <strain evidence="2">98AG31 / pathotype 3-4-7</strain>
    </source>
</reference>
<dbReference type="AlphaFoldDB" id="F4RN52"/>
<dbReference type="OrthoDB" id="10603279at2759"/>
<dbReference type="EMBL" id="GL883109">
    <property type="protein sequence ID" value="EGG06278.1"/>
    <property type="molecule type" value="Genomic_DNA"/>
</dbReference>
<protein>
    <submittedName>
        <fullName evidence="1">Uncharacterized protein</fullName>
    </submittedName>
</protein>
<organism evidence="2">
    <name type="scientific">Melampsora larici-populina (strain 98AG31 / pathotype 3-4-7)</name>
    <name type="common">Poplar leaf rust fungus</name>
    <dbReference type="NCBI Taxonomy" id="747676"/>
    <lineage>
        <taxon>Eukaryota</taxon>
        <taxon>Fungi</taxon>
        <taxon>Dikarya</taxon>
        <taxon>Basidiomycota</taxon>
        <taxon>Pucciniomycotina</taxon>
        <taxon>Pucciniomycetes</taxon>
        <taxon>Pucciniales</taxon>
        <taxon>Melampsoraceae</taxon>
        <taxon>Melampsora</taxon>
    </lineage>
</organism>
<dbReference type="RefSeq" id="XP_007410516.1">
    <property type="nucleotide sequence ID" value="XM_007410454.1"/>
</dbReference>
<evidence type="ECO:0000313" key="2">
    <source>
        <dbReference type="Proteomes" id="UP000001072"/>
    </source>
</evidence>
<dbReference type="KEGG" id="mlr:MELLADRAFT_116608"/>
<dbReference type="Proteomes" id="UP000001072">
    <property type="component" value="Unassembled WGS sequence"/>
</dbReference>
<dbReference type="GeneID" id="18925847"/>
<dbReference type="HOGENOM" id="CLU_1291735_0_0_1"/>
<dbReference type="VEuPathDB" id="FungiDB:MELLADRAFT_116608"/>
<sequence>MRQVAYYDRANEEIRRLGWEVRRVMRWSIELHQSLSTHLFRLQAHGPPDADPLPLIDHPALSQLSSAGKITASKIILNERLVKIMDLQADWNKCLGEVLHNTPSQEGDNDLKLSWRNQIQKIYNMYSQDVISLNPGRLIDMWRQDGTQANNQVDDEALPDVDLESEGITNTDGDLYGDLSDEEIDAQWEDINNAMM</sequence>
<proteinExistence type="predicted"/>
<evidence type="ECO:0000313" key="1">
    <source>
        <dbReference type="EMBL" id="EGG06278.1"/>
    </source>
</evidence>
<gene>
    <name evidence="1" type="ORF">MELLADRAFT_116608</name>
</gene>
<dbReference type="PANTHER" id="PTHR33096:SF1">
    <property type="entry name" value="CXC1-LIKE CYSTEINE CLUSTER ASSOCIATED WITH KDZ TRANSPOSASES DOMAIN-CONTAINING PROTEIN"/>
    <property type="match status" value="1"/>
</dbReference>
<keyword evidence="2" id="KW-1185">Reference proteome</keyword>
<dbReference type="PANTHER" id="PTHR33096">
    <property type="entry name" value="CXC2 DOMAIN-CONTAINING PROTEIN"/>
    <property type="match status" value="1"/>
</dbReference>
<dbReference type="InParanoid" id="F4RN52"/>
<name>F4RN52_MELLP</name>
<accession>F4RN52</accession>